<dbReference type="GO" id="GO:0043137">
    <property type="term" value="P:DNA replication, removal of RNA primer"/>
    <property type="evidence" value="ECO:0007669"/>
    <property type="project" value="TreeGrafter"/>
</dbReference>
<dbReference type="Proteomes" id="UP000013307">
    <property type="component" value="Chromosome"/>
</dbReference>
<evidence type="ECO:0000256" key="2">
    <source>
        <dbReference type="ARBA" id="ARBA00001946"/>
    </source>
</evidence>
<dbReference type="GO" id="GO:0003723">
    <property type="term" value="F:RNA binding"/>
    <property type="evidence" value="ECO:0007669"/>
    <property type="project" value="UniProtKB-UniRule"/>
</dbReference>
<dbReference type="GO" id="GO:0004523">
    <property type="term" value="F:RNA-DNA hybrid ribonuclease activity"/>
    <property type="evidence" value="ECO:0007669"/>
    <property type="project" value="UniProtKB-UniRule"/>
</dbReference>
<comment type="function">
    <text evidence="3 13 15">Endonuclease that specifically degrades the RNA of RNA-DNA hybrids.</text>
</comment>
<dbReference type="PANTHER" id="PTHR10954:SF23">
    <property type="entry name" value="RIBONUCLEASE"/>
    <property type="match status" value="1"/>
</dbReference>
<feature type="domain" description="RNase H type-2" evidence="16">
    <location>
        <begin position="1"/>
        <end position="208"/>
    </location>
</feature>
<dbReference type="InterPro" id="IPR012337">
    <property type="entry name" value="RNaseH-like_sf"/>
</dbReference>
<evidence type="ECO:0000256" key="14">
    <source>
        <dbReference type="PROSITE-ProRule" id="PRU01319"/>
    </source>
</evidence>
<evidence type="ECO:0000256" key="4">
    <source>
        <dbReference type="ARBA" id="ARBA00004496"/>
    </source>
</evidence>
<evidence type="ECO:0000256" key="9">
    <source>
        <dbReference type="ARBA" id="ARBA00022722"/>
    </source>
</evidence>
<keyword evidence="9 13" id="KW-0540">Nuclease</keyword>
<evidence type="ECO:0000259" key="16">
    <source>
        <dbReference type="PROSITE" id="PS51975"/>
    </source>
</evidence>
<keyword evidence="11 13" id="KW-0255">Endonuclease</keyword>
<dbReference type="Gene3D" id="3.30.420.10">
    <property type="entry name" value="Ribonuclease H-like superfamily/Ribonuclease H"/>
    <property type="match status" value="1"/>
</dbReference>
<comment type="cofactor">
    <cofactor evidence="13 14">
        <name>Mn(2+)</name>
        <dbReference type="ChEBI" id="CHEBI:29035"/>
    </cofactor>
    <cofactor evidence="13 14">
        <name>Mg(2+)</name>
        <dbReference type="ChEBI" id="CHEBI:18420"/>
    </cofactor>
    <text evidence="13 14">Manganese or magnesium. Binds 1 divalent metal ion per monomer in the absence of substrate. May bind a second metal ion after substrate binding.</text>
</comment>
<comment type="catalytic activity">
    <reaction evidence="1 13 14 15">
        <text>Endonucleolytic cleavage to 5'-phosphomonoester.</text>
        <dbReference type="EC" id="3.1.26.4"/>
    </reaction>
</comment>
<feature type="binding site" evidence="13 14">
    <location>
        <position position="7"/>
    </location>
    <ligand>
        <name>a divalent metal cation</name>
        <dbReference type="ChEBI" id="CHEBI:60240"/>
    </ligand>
</feature>
<dbReference type="InterPro" id="IPR024567">
    <property type="entry name" value="RNase_HII/HIII_dom"/>
</dbReference>
<keyword evidence="10 13" id="KW-0479">Metal-binding</keyword>
<reference evidence="17 18" key="1">
    <citation type="journal article" date="2013" name="Genome Announc.">
        <title>Complete Genome Sequence of the Thermophilic and Facultatively Chemolithoautotrophic Sulfate Reducer Archaeoglobus sulfaticallidus Strain PM70-1T.</title>
        <authorList>
            <person name="Stokke R."/>
            <person name="Hocking W.P."/>
            <person name="Steinsbu B.O."/>
            <person name="Steen I.H."/>
        </authorList>
    </citation>
    <scope>NUCLEOTIDE SEQUENCE [LARGE SCALE GENOMIC DNA]</scope>
    <source>
        <strain evidence="17">PM70-1</strain>
    </source>
</reference>
<keyword evidence="12 13" id="KW-0378">Hydrolase</keyword>
<proteinExistence type="inferred from homology"/>
<keyword evidence="13" id="KW-0464">Manganese</keyword>
<organism evidence="17 18">
    <name type="scientific">Archaeoglobus sulfaticallidus PM70-1</name>
    <dbReference type="NCBI Taxonomy" id="387631"/>
    <lineage>
        <taxon>Archaea</taxon>
        <taxon>Methanobacteriati</taxon>
        <taxon>Methanobacteriota</taxon>
        <taxon>Archaeoglobi</taxon>
        <taxon>Archaeoglobales</taxon>
        <taxon>Archaeoglobaceae</taxon>
        <taxon>Archaeoglobus</taxon>
    </lineage>
</organism>
<evidence type="ECO:0000313" key="18">
    <source>
        <dbReference type="Proteomes" id="UP000013307"/>
    </source>
</evidence>
<dbReference type="PROSITE" id="PS51975">
    <property type="entry name" value="RNASE_H_2"/>
    <property type="match status" value="1"/>
</dbReference>
<feature type="binding site" evidence="13 14">
    <location>
        <position position="8"/>
    </location>
    <ligand>
        <name>a divalent metal cation</name>
        <dbReference type="ChEBI" id="CHEBI:60240"/>
    </ligand>
</feature>
<dbReference type="SUPFAM" id="SSF53098">
    <property type="entry name" value="Ribonuclease H-like"/>
    <property type="match status" value="1"/>
</dbReference>
<dbReference type="RefSeq" id="WP_015590668.1">
    <property type="nucleotide sequence ID" value="NC_021169.1"/>
</dbReference>
<dbReference type="PANTHER" id="PTHR10954">
    <property type="entry name" value="RIBONUCLEASE H2 SUBUNIT A"/>
    <property type="match status" value="1"/>
</dbReference>
<evidence type="ECO:0000256" key="8">
    <source>
        <dbReference type="ARBA" id="ARBA00022490"/>
    </source>
</evidence>
<dbReference type="GeneID" id="15392710"/>
<protein>
    <recommendedName>
        <fullName evidence="7 13">Ribonuclease HII</fullName>
        <shortName evidence="13">RNase HII</shortName>
        <ecNumber evidence="6 13">3.1.26.4</ecNumber>
    </recommendedName>
</protein>
<dbReference type="OrthoDB" id="33866at2157"/>
<evidence type="ECO:0000256" key="3">
    <source>
        <dbReference type="ARBA" id="ARBA00004065"/>
    </source>
</evidence>
<dbReference type="InterPro" id="IPR020787">
    <property type="entry name" value="RNase_HII_arc"/>
</dbReference>
<dbReference type="HOGENOM" id="CLU_036532_0_4_2"/>
<dbReference type="Gene3D" id="1.10.10.460">
    <property type="entry name" value="Ribonuclease hii. Domain 2"/>
    <property type="match status" value="1"/>
</dbReference>
<evidence type="ECO:0000256" key="5">
    <source>
        <dbReference type="ARBA" id="ARBA00007383"/>
    </source>
</evidence>
<evidence type="ECO:0000256" key="7">
    <source>
        <dbReference type="ARBA" id="ARBA00019179"/>
    </source>
</evidence>
<name>N0BLJ3_9EURY</name>
<keyword evidence="18" id="KW-1185">Reference proteome</keyword>
<dbReference type="Pfam" id="PF01351">
    <property type="entry name" value="RNase_HII"/>
    <property type="match status" value="1"/>
</dbReference>
<dbReference type="InterPro" id="IPR036397">
    <property type="entry name" value="RNaseH_sf"/>
</dbReference>
<dbReference type="HAMAP" id="MF_00052_A">
    <property type="entry name" value="RNase_HII_A"/>
    <property type="match status" value="1"/>
</dbReference>
<dbReference type="FunFam" id="1.10.10.460:FF:000001">
    <property type="entry name" value="Ribonuclease"/>
    <property type="match status" value="1"/>
</dbReference>
<dbReference type="KEGG" id="ast:Asulf_01069"/>
<evidence type="ECO:0000256" key="12">
    <source>
        <dbReference type="ARBA" id="ARBA00022801"/>
    </source>
</evidence>
<dbReference type="GO" id="GO:0032299">
    <property type="term" value="C:ribonuclease H2 complex"/>
    <property type="evidence" value="ECO:0007669"/>
    <property type="project" value="TreeGrafter"/>
</dbReference>
<comment type="similarity">
    <text evidence="5 13 15">Belongs to the RNase HII family.</text>
</comment>
<dbReference type="EMBL" id="CP005290">
    <property type="protein sequence ID" value="AGK61070.1"/>
    <property type="molecule type" value="Genomic_DNA"/>
</dbReference>
<dbReference type="GO" id="GO:0006298">
    <property type="term" value="P:mismatch repair"/>
    <property type="evidence" value="ECO:0007669"/>
    <property type="project" value="TreeGrafter"/>
</dbReference>
<comment type="subcellular location">
    <subcellularLocation>
        <location evidence="4 13">Cytoplasm</location>
    </subcellularLocation>
</comment>
<dbReference type="EC" id="3.1.26.4" evidence="6 13"/>
<dbReference type="CDD" id="cd07180">
    <property type="entry name" value="RNase_HII_archaea_like"/>
    <property type="match status" value="1"/>
</dbReference>
<evidence type="ECO:0000256" key="13">
    <source>
        <dbReference type="HAMAP-Rule" id="MF_00052"/>
    </source>
</evidence>
<sequence>MKIAGIDEAGKGPVIGPMVVCCYAIDKDRLNELERLGVKDSKKLTKKRREKIAEELKSIGSYRVLKFEPQQLDELMEEKTINEILYDACEKLIRKVKPDMVFVDSFDVMSSRLENRLGNTFKSCKVRCEHKADDKYPVVASASIIAKVERDKKIEKLKEIYGDFGSGYASDPRTIDFLRDYLRKKGHFPPIVRKKWKTLSKISQRSLDDF</sequence>
<dbReference type="STRING" id="387631.Asulf_01069"/>
<dbReference type="InterPro" id="IPR023160">
    <property type="entry name" value="RNase_HII_hlx-loop-hlx_cap_dom"/>
</dbReference>
<dbReference type="AlphaFoldDB" id="N0BLJ3"/>
<evidence type="ECO:0000256" key="6">
    <source>
        <dbReference type="ARBA" id="ARBA00012180"/>
    </source>
</evidence>
<dbReference type="InterPro" id="IPR001352">
    <property type="entry name" value="RNase_HII/HIII"/>
</dbReference>
<dbReference type="InterPro" id="IPR004649">
    <property type="entry name" value="RNase_H2_suA"/>
</dbReference>
<dbReference type="NCBIfam" id="TIGR00729">
    <property type="entry name" value="ribonuclease HII"/>
    <property type="match status" value="1"/>
</dbReference>
<dbReference type="eggNOG" id="arCOG04121">
    <property type="taxonomic scope" value="Archaea"/>
</dbReference>
<evidence type="ECO:0000256" key="15">
    <source>
        <dbReference type="RuleBase" id="RU003515"/>
    </source>
</evidence>
<gene>
    <name evidence="13" type="primary">rnhB</name>
    <name evidence="17" type="ORF">Asulf_01069</name>
</gene>
<evidence type="ECO:0000313" key="17">
    <source>
        <dbReference type="EMBL" id="AGK61070.1"/>
    </source>
</evidence>
<comment type="cofactor">
    <cofactor evidence="2">
        <name>Mg(2+)</name>
        <dbReference type="ChEBI" id="CHEBI:18420"/>
    </cofactor>
</comment>
<feature type="binding site" evidence="13 14">
    <location>
        <position position="104"/>
    </location>
    <ligand>
        <name>a divalent metal cation</name>
        <dbReference type="ChEBI" id="CHEBI:60240"/>
    </ligand>
</feature>
<dbReference type="GO" id="GO:0005737">
    <property type="term" value="C:cytoplasm"/>
    <property type="evidence" value="ECO:0007669"/>
    <property type="project" value="UniProtKB-SubCell"/>
</dbReference>
<evidence type="ECO:0000256" key="10">
    <source>
        <dbReference type="ARBA" id="ARBA00022723"/>
    </source>
</evidence>
<keyword evidence="8 13" id="KW-0963">Cytoplasm</keyword>
<evidence type="ECO:0000256" key="11">
    <source>
        <dbReference type="ARBA" id="ARBA00022759"/>
    </source>
</evidence>
<dbReference type="GO" id="GO:0030145">
    <property type="term" value="F:manganese ion binding"/>
    <property type="evidence" value="ECO:0007669"/>
    <property type="project" value="UniProtKB-UniRule"/>
</dbReference>
<accession>N0BLJ3</accession>
<evidence type="ECO:0000256" key="1">
    <source>
        <dbReference type="ARBA" id="ARBA00000077"/>
    </source>
</evidence>